<organism evidence="1">
    <name type="scientific">Guillardia theta (strain CCMP2712)</name>
    <name type="common">Cryptophyte</name>
    <dbReference type="NCBI Taxonomy" id="905079"/>
    <lineage>
        <taxon>Eukaryota</taxon>
        <taxon>Cryptophyceae</taxon>
        <taxon>Pyrenomonadales</taxon>
        <taxon>Geminigeraceae</taxon>
        <taxon>Guillardia</taxon>
    </lineage>
</organism>
<dbReference type="GeneID" id="17293083"/>
<dbReference type="HOGENOM" id="CLU_2817858_0_0_1"/>
<evidence type="ECO:0000313" key="2">
    <source>
        <dbReference type="EnsemblProtists" id="EKX36373"/>
    </source>
</evidence>
<reference evidence="1 3" key="1">
    <citation type="journal article" date="2012" name="Nature">
        <title>Algal genomes reveal evolutionary mosaicism and the fate of nucleomorphs.</title>
        <authorList>
            <consortium name="DOE Joint Genome Institute"/>
            <person name="Curtis B.A."/>
            <person name="Tanifuji G."/>
            <person name="Burki F."/>
            <person name="Gruber A."/>
            <person name="Irimia M."/>
            <person name="Maruyama S."/>
            <person name="Arias M.C."/>
            <person name="Ball S.G."/>
            <person name="Gile G.H."/>
            <person name="Hirakawa Y."/>
            <person name="Hopkins J.F."/>
            <person name="Kuo A."/>
            <person name="Rensing S.A."/>
            <person name="Schmutz J."/>
            <person name="Symeonidi A."/>
            <person name="Elias M."/>
            <person name="Eveleigh R.J."/>
            <person name="Herman E.K."/>
            <person name="Klute M.J."/>
            <person name="Nakayama T."/>
            <person name="Obornik M."/>
            <person name="Reyes-Prieto A."/>
            <person name="Armbrust E.V."/>
            <person name="Aves S.J."/>
            <person name="Beiko R.G."/>
            <person name="Coutinho P."/>
            <person name="Dacks J.B."/>
            <person name="Durnford D.G."/>
            <person name="Fast N.M."/>
            <person name="Green B.R."/>
            <person name="Grisdale C.J."/>
            <person name="Hempel F."/>
            <person name="Henrissat B."/>
            <person name="Hoppner M.P."/>
            <person name="Ishida K."/>
            <person name="Kim E."/>
            <person name="Koreny L."/>
            <person name="Kroth P.G."/>
            <person name="Liu Y."/>
            <person name="Malik S.B."/>
            <person name="Maier U.G."/>
            <person name="McRose D."/>
            <person name="Mock T."/>
            <person name="Neilson J.A."/>
            <person name="Onodera N.T."/>
            <person name="Poole A.M."/>
            <person name="Pritham E.J."/>
            <person name="Richards T.A."/>
            <person name="Rocap G."/>
            <person name="Roy S.W."/>
            <person name="Sarai C."/>
            <person name="Schaack S."/>
            <person name="Shirato S."/>
            <person name="Slamovits C.H."/>
            <person name="Spencer D.F."/>
            <person name="Suzuki S."/>
            <person name="Worden A.Z."/>
            <person name="Zauner S."/>
            <person name="Barry K."/>
            <person name="Bell C."/>
            <person name="Bharti A.K."/>
            <person name="Crow J.A."/>
            <person name="Grimwood J."/>
            <person name="Kramer R."/>
            <person name="Lindquist E."/>
            <person name="Lucas S."/>
            <person name="Salamov A."/>
            <person name="McFadden G.I."/>
            <person name="Lane C.E."/>
            <person name="Keeling P.J."/>
            <person name="Gray M.W."/>
            <person name="Grigoriev I.V."/>
            <person name="Archibald J.M."/>
        </authorList>
    </citation>
    <scope>NUCLEOTIDE SEQUENCE</scope>
    <source>
        <strain evidence="1 3">CCMP2712</strain>
    </source>
</reference>
<dbReference type="KEGG" id="gtt:GUITHDRAFT_155264"/>
<evidence type="ECO:0000313" key="3">
    <source>
        <dbReference type="Proteomes" id="UP000011087"/>
    </source>
</evidence>
<reference evidence="3" key="2">
    <citation type="submission" date="2012-11" db="EMBL/GenBank/DDBJ databases">
        <authorList>
            <person name="Kuo A."/>
            <person name="Curtis B.A."/>
            <person name="Tanifuji G."/>
            <person name="Burki F."/>
            <person name="Gruber A."/>
            <person name="Irimia M."/>
            <person name="Maruyama S."/>
            <person name="Arias M.C."/>
            <person name="Ball S.G."/>
            <person name="Gile G.H."/>
            <person name="Hirakawa Y."/>
            <person name="Hopkins J.F."/>
            <person name="Rensing S.A."/>
            <person name="Schmutz J."/>
            <person name="Symeonidi A."/>
            <person name="Elias M."/>
            <person name="Eveleigh R.J."/>
            <person name="Herman E.K."/>
            <person name="Klute M.J."/>
            <person name="Nakayama T."/>
            <person name="Obornik M."/>
            <person name="Reyes-Prieto A."/>
            <person name="Armbrust E.V."/>
            <person name="Aves S.J."/>
            <person name="Beiko R.G."/>
            <person name="Coutinho P."/>
            <person name="Dacks J.B."/>
            <person name="Durnford D.G."/>
            <person name="Fast N.M."/>
            <person name="Green B.R."/>
            <person name="Grisdale C."/>
            <person name="Hempe F."/>
            <person name="Henrissat B."/>
            <person name="Hoppner M.P."/>
            <person name="Ishida K.-I."/>
            <person name="Kim E."/>
            <person name="Koreny L."/>
            <person name="Kroth P.G."/>
            <person name="Liu Y."/>
            <person name="Malik S.-B."/>
            <person name="Maier U.G."/>
            <person name="McRose D."/>
            <person name="Mock T."/>
            <person name="Neilson J.A."/>
            <person name="Onodera N.T."/>
            <person name="Poole A.M."/>
            <person name="Pritham E.J."/>
            <person name="Richards T.A."/>
            <person name="Rocap G."/>
            <person name="Roy S.W."/>
            <person name="Sarai C."/>
            <person name="Schaack S."/>
            <person name="Shirato S."/>
            <person name="Slamovits C.H."/>
            <person name="Spencer D.F."/>
            <person name="Suzuki S."/>
            <person name="Worden A.Z."/>
            <person name="Zauner S."/>
            <person name="Barry K."/>
            <person name="Bell C."/>
            <person name="Bharti A.K."/>
            <person name="Crow J.A."/>
            <person name="Grimwood J."/>
            <person name="Kramer R."/>
            <person name="Lindquist E."/>
            <person name="Lucas S."/>
            <person name="Salamov A."/>
            <person name="McFadden G.I."/>
            <person name="Lane C.E."/>
            <person name="Keeling P.J."/>
            <person name="Gray M.W."/>
            <person name="Grigoriev I.V."/>
            <person name="Archibald J.M."/>
        </authorList>
    </citation>
    <scope>NUCLEOTIDE SEQUENCE</scope>
    <source>
        <strain evidence="3">CCMP2712</strain>
    </source>
</reference>
<dbReference type="PaxDb" id="55529-EKX36373"/>
<name>L1IJF2_GUITC</name>
<gene>
    <name evidence="1" type="ORF">GUITHDRAFT_155264</name>
</gene>
<dbReference type="AlphaFoldDB" id="L1IJF2"/>
<dbReference type="EMBL" id="JH993075">
    <property type="protein sequence ID" value="EKX36373.1"/>
    <property type="molecule type" value="Genomic_DNA"/>
</dbReference>
<sequence>MPWPCRECMTSQTSIGCPCPWVRDTAEGAKRAPCSGYMLGSMSLDGEAVFLAEENLPNGKKIPYMKR</sequence>
<protein>
    <submittedName>
        <fullName evidence="1 2">Uncharacterized protein</fullName>
    </submittedName>
</protein>
<accession>L1IJF2</accession>
<proteinExistence type="predicted"/>
<reference evidence="2" key="3">
    <citation type="submission" date="2015-06" db="UniProtKB">
        <authorList>
            <consortium name="EnsemblProtists"/>
        </authorList>
    </citation>
    <scope>IDENTIFICATION</scope>
</reference>
<dbReference type="EnsemblProtists" id="EKX36373">
    <property type="protein sequence ID" value="EKX36373"/>
    <property type="gene ID" value="GUITHDRAFT_155264"/>
</dbReference>
<dbReference type="RefSeq" id="XP_005823353.1">
    <property type="nucleotide sequence ID" value="XM_005823296.1"/>
</dbReference>
<dbReference type="Proteomes" id="UP000011087">
    <property type="component" value="Unassembled WGS sequence"/>
</dbReference>
<keyword evidence="3" id="KW-1185">Reference proteome</keyword>
<evidence type="ECO:0000313" key="1">
    <source>
        <dbReference type="EMBL" id="EKX36373.1"/>
    </source>
</evidence>